<sequence>MTRSLIVEADGGSRGNPGPAAFGAVVRDAVTGVVLTEVAGFIGTATNNVAEYRGAIAGLEQARELDANAVIEVRLDSKLVVEQMSGRWKIKHPDMRDLALEARKVMPVAQVSYTWVPRASNALADALVNEVLDLALAGGQKEILRSVSLLAEGLDSDDIVGSAEEAHTRTLVETTERPANRLVGWADLGAPTVTVMARHGATAYSVEKRFSGRGGADMPLAPIGLAQARALAHELHQRGGADVIVTSPLLRTRQTAEIVAEVIGAPVHVEADFEECSFGEWDGLTFTEVQARWPEHVDEWLASTDIAPPGGESFAEVRARVDRGRRKVIEEFGAQRIIVVAHVTPIKVMVGLAVDAPLTSLFRMELSPCSITTLAWFADGNASMFGFSESSHLRDVRTPDGT</sequence>
<dbReference type="GO" id="GO:0005737">
    <property type="term" value="C:cytoplasm"/>
    <property type="evidence" value="ECO:0007669"/>
    <property type="project" value="TreeGrafter"/>
</dbReference>
<dbReference type="Pfam" id="PF00300">
    <property type="entry name" value="His_Phos_1"/>
    <property type="match status" value="1"/>
</dbReference>
<dbReference type="PROSITE" id="PS50879">
    <property type="entry name" value="RNASE_H_1"/>
    <property type="match status" value="1"/>
</dbReference>
<dbReference type="InterPro" id="IPR013078">
    <property type="entry name" value="His_Pase_superF_clade-1"/>
</dbReference>
<evidence type="ECO:0000259" key="1">
    <source>
        <dbReference type="PROSITE" id="PS50879"/>
    </source>
</evidence>
<proteinExistence type="predicted"/>
<name>A0A6J6TRD0_9ZZZZ</name>
<gene>
    <name evidence="2" type="ORF">UFOPK2786_01238</name>
</gene>
<dbReference type="NCBIfam" id="NF005567">
    <property type="entry name" value="PRK07238.1"/>
    <property type="match status" value="1"/>
</dbReference>
<feature type="domain" description="RNase H type-1" evidence="1">
    <location>
        <begin position="1"/>
        <end position="141"/>
    </location>
</feature>
<dbReference type="EMBL" id="CAEZYW010000199">
    <property type="protein sequence ID" value="CAB4750000.1"/>
    <property type="molecule type" value="Genomic_DNA"/>
</dbReference>
<organism evidence="2">
    <name type="scientific">freshwater metagenome</name>
    <dbReference type="NCBI Taxonomy" id="449393"/>
    <lineage>
        <taxon>unclassified sequences</taxon>
        <taxon>metagenomes</taxon>
        <taxon>ecological metagenomes</taxon>
    </lineage>
</organism>
<dbReference type="InterPro" id="IPR002156">
    <property type="entry name" value="RNaseH_domain"/>
</dbReference>
<protein>
    <submittedName>
        <fullName evidence="2">Unannotated protein</fullName>
    </submittedName>
</protein>
<reference evidence="2" key="1">
    <citation type="submission" date="2020-05" db="EMBL/GenBank/DDBJ databases">
        <authorList>
            <person name="Chiriac C."/>
            <person name="Salcher M."/>
            <person name="Ghai R."/>
            <person name="Kavagutti S V."/>
        </authorList>
    </citation>
    <scope>NUCLEOTIDE SEQUENCE</scope>
</reference>
<dbReference type="InterPro" id="IPR050275">
    <property type="entry name" value="PGM_Phosphatase"/>
</dbReference>
<evidence type="ECO:0000313" key="2">
    <source>
        <dbReference type="EMBL" id="CAB4750000.1"/>
    </source>
</evidence>
<dbReference type="CDD" id="cd07067">
    <property type="entry name" value="HP_PGM_like"/>
    <property type="match status" value="1"/>
</dbReference>
<dbReference type="PANTHER" id="PTHR48100">
    <property type="entry name" value="BROAD-SPECIFICITY PHOSPHATASE YOR283W-RELATED"/>
    <property type="match status" value="1"/>
</dbReference>
<accession>A0A6J6TRD0</accession>
<dbReference type="PIRSF" id="PIRSF036922">
    <property type="entry name" value="RNaseH_PGAM"/>
    <property type="match status" value="1"/>
</dbReference>
<dbReference type="AlphaFoldDB" id="A0A6J6TRD0"/>
<dbReference type="Gene3D" id="3.40.50.1240">
    <property type="entry name" value="Phosphoglycerate mutase-like"/>
    <property type="match status" value="1"/>
</dbReference>
<dbReference type="Gene3D" id="3.30.420.10">
    <property type="entry name" value="Ribonuclease H-like superfamily/Ribonuclease H"/>
    <property type="match status" value="1"/>
</dbReference>
<dbReference type="Pfam" id="PF13456">
    <property type="entry name" value="RVT_3"/>
    <property type="match status" value="1"/>
</dbReference>
<dbReference type="SUPFAM" id="SSF53098">
    <property type="entry name" value="Ribonuclease H-like"/>
    <property type="match status" value="1"/>
</dbReference>
<dbReference type="InterPro" id="IPR036397">
    <property type="entry name" value="RNaseH_sf"/>
</dbReference>
<dbReference type="GO" id="GO:0003676">
    <property type="term" value="F:nucleic acid binding"/>
    <property type="evidence" value="ECO:0007669"/>
    <property type="project" value="InterPro"/>
</dbReference>
<dbReference type="InterPro" id="IPR012337">
    <property type="entry name" value="RNaseH-like_sf"/>
</dbReference>
<dbReference type="PANTHER" id="PTHR48100:SF1">
    <property type="entry name" value="HISTIDINE PHOSPHATASE FAMILY PROTEIN-RELATED"/>
    <property type="match status" value="1"/>
</dbReference>
<dbReference type="GO" id="GO:0016791">
    <property type="term" value="F:phosphatase activity"/>
    <property type="evidence" value="ECO:0007669"/>
    <property type="project" value="TreeGrafter"/>
</dbReference>
<dbReference type="InterPro" id="IPR029033">
    <property type="entry name" value="His_PPase_superfam"/>
</dbReference>
<dbReference type="CDD" id="cd09279">
    <property type="entry name" value="RNase_HI_like"/>
    <property type="match status" value="1"/>
</dbReference>
<dbReference type="InterPro" id="IPR014636">
    <property type="entry name" value="RNaseH/PGlycerate_mutase"/>
</dbReference>
<dbReference type="GO" id="GO:0004523">
    <property type="term" value="F:RNA-DNA hybrid ribonuclease activity"/>
    <property type="evidence" value="ECO:0007669"/>
    <property type="project" value="InterPro"/>
</dbReference>
<dbReference type="SUPFAM" id="SSF53254">
    <property type="entry name" value="Phosphoglycerate mutase-like"/>
    <property type="match status" value="1"/>
</dbReference>
<dbReference type="SMART" id="SM00855">
    <property type="entry name" value="PGAM"/>
    <property type="match status" value="1"/>
</dbReference>